<dbReference type="Proteomes" id="UP001291926">
    <property type="component" value="Unassembled WGS sequence"/>
</dbReference>
<dbReference type="SMART" id="SM00369">
    <property type="entry name" value="LRR_TYP"/>
    <property type="match status" value="5"/>
</dbReference>
<dbReference type="Gene3D" id="3.80.10.10">
    <property type="entry name" value="Ribonuclease Inhibitor"/>
    <property type="match status" value="3"/>
</dbReference>
<evidence type="ECO:0000256" key="6">
    <source>
        <dbReference type="ARBA" id="ARBA00023136"/>
    </source>
</evidence>
<dbReference type="SUPFAM" id="SSF52058">
    <property type="entry name" value="L domain-like"/>
    <property type="match status" value="1"/>
</dbReference>
<dbReference type="PROSITE" id="PS00108">
    <property type="entry name" value="PROTEIN_KINASE_ST"/>
    <property type="match status" value="1"/>
</dbReference>
<evidence type="ECO:0000256" key="5">
    <source>
        <dbReference type="ARBA" id="ARBA00022989"/>
    </source>
</evidence>
<gene>
    <name evidence="8" type="ORF">RD792_006329</name>
</gene>
<dbReference type="InterPro" id="IPR008271">
    <property type="entry name" value="Ser/Thr_kinase_AS"/>
</dbReference>
<evidence type="ECO:0000313" key="9">
    <source>
        <dbReference type="Proteomes" id="UP001291926"/>
    </source>
</evidence>
<keyword evidence="4" id="KW-0677">Repeat</keyword>
<keyword evidence="6" id="KW-0472">Membrane</keyword>
<dbReference type="PANTHER" id="PTHR27008:SF585">
    <property type="entry name" value="PROTEIN KINASE DOMAIN-CONTAINING PROTEIN"/>
    <property type="match status" value="1"/>
</dbReference>
<dbReference type="Pfam" id="PF00560">
    <property type="entry name" value="LRR_1"/>
    <property type="match status" value="1"/>
</dbReference>
<dbReference type="Pfam" id="PF00069">
    <property type="entry name" value="Pkinase"/>
    <property type="match status" value="1"/>
</dbReference>
<evidence type="ECO:0000259" key="7">
    <source>
        <dbReference type="PROSITE" id="PS50011"/>
    </source>
</evidence>
<dbReference type="InterPro" id="IPR000719">
    <property type="entry name" value="Prot_kinase_dom"/>
</dbReference>
<evidence type="ECO:0000256" key="2">
    <source>
        <dbReference type="ARBA" id="ARBA00022614"/>
    </source>
</evidence>
<evidence type="ECO:0000256" key="4">
    <source>
        <dbReference type="ARBA" id="ARBA00022737"/>
    </source>
</evidence>
<dbReference type="InterPro" id="IPR032675">
    <property type="entry name" value="LRR_dom_sf"/>
</dbReference>
<dbReference type="EMBL" id="JAYDYQ010002152">
    <property type="protein sequence ID" value="KAK4487014.1"/>
    <property type="molecule type" value="Genomic_DNA"/>
</dbReference>
<dbReference type="InterPro" id="IPR003591">
    <property type="entry name" value="Leu-rich_rpt_typical-subtyp"/>
</dbReference>
<keyword evidence="3" id="KW-0812">Transmembrane</keyword>
<comment type="subcellular location">
    <subcellularLocation>
        <location evidence="1">Membrane</location>
    </subcellularLocation>
</comment>
<dbReference type="Pfam" id="PF23598">
    <property type="entry name" value="LRR_14"/>
    <property type="match status" value="1"/>
</dbReference>
<keyword evidence="2" id="KW-0433">Leucine-rich repeat</keyword>
<dbReference type="PANTHER" id="PTHR27008">
    <property type="entry name" value="OS04G0122200 PROTEIN"/>
    <property type="match status" value="1"/>
</dbReference>
<reference evidence="8 9" key="1">
    <citation type="journal article" date="2023" name="bioRxiv">
        <title>Genome report: Whole genome sequence and annotation of Penstemon davidsonii.</title>
        <authorList>
            <person name="Ostevik K.L."/>
            <person name="Alabady M."/>
            <person name="Zhang M."/>
            <person name="Rausher M.D."/>
        </authorList>
    </citation>
    <scope>NUCLEOTIDE SEQUENCE [LARGE SCALE GENOMIC DNA]</scope>
    <source>
        <strain evidence="8">DNT005</strain>
        <tissue evidence="8">Whole leaf</tissue>
    </source>
</reference>
<dbReference type="InterPro" id="IPR055414">
    <property type="entry name" value="LRR_R13L4/SHOC2-like"/>
</dbReference>
<dbReference type="InterPro" id="IPR011009">
    <property type="entry name" value="Kinase-like_dom_sf"/>
</dbReference>
<dbReference type="SMART" id="SM00220">
    <property type="entry name" value="S_TKc"/>
    <property type="match status" value="1"/>
</dbReference>
<sequence length="623" mass="69337">MLSLPRNRIYGEIPSSLTRCHMLEILSMSINELNGNIPGEIWNLSSLQWVDLARNSFTGTIPPSFGNLSNLMVLELSENKIQVEIPCEIGFLSSLTNLRLGMNNLNGEMPQSVFNLSRLEELALDVNEVSGQLPSFFINRGLPNLEILYLGSNQFSGRIPNSISNLSNLNELDHSSNSFSGHIPITLGNLHNLEILILEINQFTNDMSVIEQDFLTSLANCRYLKDLSIANNSITGLLPKSISSGNLSTSLESFVASSCRISGIIPNEIGNLSNLIWFALGDNELNGIIPETLGKLENLQRKSLLSPPSNSPLGLAHERVSYYELLRATNNLDEVNLIGKGSLGSVYKGIFSNGMTAAVKVFDLDVQGSIKSFDIECQILRSIRHRNLVKVITSCSNLDFKALVLEYMRNGNLDQWLYSPNYFLSIAQRLGIMIDVASAIKYLHQDYSSPIVHCDLKPSNILLDENMVALVGDFGIAKLLTNDRRMELTKTLGTIGYMAPEYGSEGLVSTSVDVYSYGILLMETFTRKKPTDEMFLGQLTLRNWVFGSLPNGIAKLVDDDLLNVDRESIRAKHEMLLTQIIELALECTIDSPEERLNMKDVLIRLKKIKIGVQEQQNRGRLNV</sequence>
<accession>A0ABR0DCP1</accession>
<evidence type="ECO:0000256" key="3">
    <source>
        <dbReference type="ARBA" id="ARBA00022692"/>
    </source>
</evidence>
<keyword evidence="9" id="KW-1185">Reference proteome</keyword>
<dbReference type="Gene3D" id="3.30.200.20">
    <property type="entry name" value="Phosphorylase Kinase, domain 1"/>
    <property type="match status" value="1"/>
</dbReference>
<keyword evidence="5" id="KW-1133">Transmembrane helix</keyword>
<feature type="domain" description="Protein kinase" evidence="7">
    <location>
        <begin position="332"/>
        <end position="608"/>
    </location>
</feature>
<dbReference type="Gene3D" id="1.10.510.10">
    <property type="entry name" value="Transferase(Phosphotransferase) domain 1"/>
    <property type="match status" value="1"/>
</dbReference>
<proteinExistence type="predicted"/>
<dbReference type="PROSITE" id="PS50011">
    <property type="entry name" value="PROTEIN_KINASE_DOM"/>
    <property type="match status" value="1"/>
</dbReference>
<protein>
    <recommendedName>
        <fullName evidence="7">Protein kinase domain-containing protein</fullName>
    </recommendedName>
</protein>
<comment type="caution">
    <text evidence="8">The sequence shown here is derived from an EMBL/GenBank/DDBJ whole genome shotgun (WGS) entry which is preliminary data.</text>
</comment>
<dbReference type="InterPro" id="IPR051809">
    <property type="entry name" value="Plant_receptor-like_S/T_kinase"/>
</dbReference>
<organism evidence="8 9">
    <name type="scientific">Penstemon davidsonii</name>
    <dbReference type="NCBI Taxonomy" id="160366"/>
    <lineage>
        <taxon>Eukaryota</taxon>
        <taxon>Viridiplantae</taxon>
        <taxon>Streptophyta</taxon>
        <taxon>Embryophyta</taxon>
        <taxon>Tracheophyta</taxon>
        <taxon>Spermatophyta</taxon>
        <taxon>Magnoliopsida</taxon>
        <taxon>eudicotyledons</taxon>
        <taxon>Gunneridae</taxon>
        <taxon>Pentapetalae</taxon>
        <taxon>asterids</taxon>
        <taxon>lamiids</taxon>
        <taxon>Lamiales</taxon>
        <taxon>Plantaginaceae</taxon>
        <taxon>Cheloneae</taxon>
        <taxon>Penstemon</taxon>
    </lineage>
</organism>
<dbReference type="SUPFAM" id="SSF56112">
    <property type="entry name" value="Protein kinase-like (PK-like)"/>
    <property type="match status" value="1"/>
</dbReference>
<evidence type="ECO:0000313" key="8">
    <source>
        <dbReference type="EMBL" id="KAK4487014.1"/>
    </source>
</evidence>
<evidence type="ECO:0000256" key="1">
    <source>
        <dbReference type="ARBA" id="ARBA00004370"/>
    </source>
</evidence>
<name>A0ABR0DCP1_9LAMI</name>
<dbReference type="InterPro" id="IPR001611">
    <property type="entry name" value="Leu-rich_rpt"/>
</dbReference>